<evidence type="ECO:0000313" key="1">
    <source>
        <dbReference type="EMBL" id="MFD1545084.1"/>
    </source>
</evidence>
<proteinExistence type="predicted"/>
<organism evidence="1 2">
    <name type="scientific">Nonomuraea guangzhouensis</name>
    <dbReference type="NCBI Taxonomy" id="1291555"/>
    <lineage>
        <taxon>Bacteria</taxon>
        <taxon>Bacillati</taxon>
        <taxon>Actinomycetota</taxon>
        <taxon>Actinomycetes</taxon>
        <taxon>Streptosporangiales</taxon>
        <taxon>Streptosporangiaceae</taxon>
        <taxon>Nonomuraea</taxon>
    </lineage>
</organism>
<evidence type="ECO:0000313" key="2">
    <source>
        <dbReference type="Proteomes" id="UP001597097"/>
    </source>
</evidence>
<dbReference type="EMBL" id="JBHUCM010000045">
    <property type="protein sequence ID" value="MFD1545084.1"/>
    <property type="molecule type" value="Genomic_DNA"/>
</dbReference>
<dbReference type="Proteomes" id="UP001597097">
    <property type="component" value="Unassembled WGS sequence"/>
</dbReference>
<accession>A0ABW4GRK3</accession>
<comment type="caution">
    <text evidence="1">The sequence shown here is derived from an EMBL/GenBank/DDBJ whole genome shotgun (WGS) entry which is preliminary data.</text>
</comment>
<dbReference type="PANTHER" id="PTHR30619">
    <property type="entry name" value="DNA INTERNALIZATION/COMPETENCE PROTEIN COMEC/REC2"/>
    <property type="match status" value="1"/>
</dbReference>
<dbReference type="PANTHER" id="PTHR30619:SF1">
    <property type="entry name" value="RECOMBINATION PROTEIN 2"/>
    <property type="match status" value="1"/>
</dbReference>
<sequence>MIYVEALPAYDGDCLWVEWTHRGAFRRMVIDGGRGTVLLDRLRSLPIDDRHVDLIVCTHIDVDHIEGLITLFARLPAGFSVGEVWFNGHRHLTRDVTGPRQGERLEMLLDKAGVPWNAAFGGSAVVVPDRAEPPIVRLAGLTLTLLAPDWDALARLDAFWPEAMADLIEPLQGRRRLVDDDATRSLTELAGEAYTPDKSPANGSSIAFIAEHEHGGRVLFTGDSPAEALLRGLRRLAGQRRVPVDLCKVPHHGSARNLSAELVSTLDCSHWLFSTSGARHGHPDRRAVARIVAQAPRSLLVFNYHSLTTAAYADDVEADRHGFRALFPPSGLQGITVRVTVGQVDMAGSRRPML</sequence>
<dbReference type="RefSeq" id="WP_219529037.1">
    <property type="nucleotide sequence ID" value="NZ_JAHKRM010000005.1"/>
</dbReference>
<dbReference type="InterPro" id="IPR052159">
    <property type="entry name" value="Competence_DNA_uptake"/>
</dbReference>
<name>A0ABW4GRK3_9ACTN</name>
<protein>
    <submittedName>
        <fullName evidence="1">ComEC/Rec2 family competence protein</fullName>
    </submittedName>
</protein>
<gene>
    <name evidence="1" type="ORF">ACFSJ0_49145</name>
</gene>
<reference evidence="2" key="1">
    <citation type="journal article" date="2019" name="Int. J. Syst. Evol. Microbiol.">
        <title>The Global Catalogue of Microorganisms (GCM) 10K type strain sequencing project: providing services to taxonomists for standard genome sequencing and annotation.</title>
        <authorList>
            <consortium name="The Broad Institute Genomics Platform"/>
            <consortium name="The Broad Institute Genome Sequencing Center for Infectious Disease"/>
            <person name="Wu L."/>
            <person name="Ma J."/>
        </authorList>
    </citation>
    <scope>NUCLEOTIDE SEQUENCE [LARGE SCALE GENOMIC DNA]</scope>
    <source>
        <strain evidence="2">CGMCC 1.15399</strain>
    </source>
</reference>
<keyword evidence="2" id="KW-1185">Reference proteome</keyword>